<feature type="non-terminal residue" evidence="3">
    <location>
        <position position="98"/>
    </location>
</feature>
<dbReference type="InterPro" id="IPR002880">
    <property type="entry name" value="Pyrv_Fd/Flavodoxin_OxRdtase_N"/>
</dbReference>
<evidence type="ECO:0000313" key="3">
    <source>
        <dbReference type="EMBL" id="GAH16207.1"/>
    </source>
</evidence>
<gene>
    <name evidence="3" type="ORF">S01H4_58641</name>
</gene>
<dbReference type="Pfam" id="PF01855">
    <property type="entry name" value="POR_N"/>
    <property type="match status" value="1"/>
</dbReference>
<dbReference type="InterPro" id="IPR029061">
    <property type="entry name" value="THDP-binding"/>
</dbReference>
<dbReference type="AlphaFoldDB" id="X1D7K8"/>
<dbReference type="CDD" id="cd07034">
    <property type="entry name" value="TPP_PYR_PFOR_IOR-alpha_like"/>
    <property type="match status" value="1"/>
</dbReference>
<dbReference type="SUPFAM" id="SSF52518">
    <property type="entry name" value="Thiamin diphosphate-binding fold (THDP-binding)"/>
    <property type="match status" value="1"/>
</dbReference>
<dbReference type="PANTHER" id="PTHR32154:SF30">
    <property type="entry name" value="2-OXOACID OXIDOREDUCTASE (FERREDOXIN)"/>
    <property type="match status" value="1"/>
</dbReference>
<dbReference type="EMBL" id="BART01034281">
    <property type="protein sequence ID" value="GAH16207.1"/>
    <property type="molecule type" value="Genomic_DNA"/>
</dbReference>
<dbReference type="GO" id="GO:0006979">
    <property type="term" value="P:response to oxidative stress"/>
    <property type="evidence" value="ECO:0007669"/>
    <property type="project" value="TreeGrafter"/>
</dbReference>
<sequence>MKEILSGNEAFARGAYEAGIQVVTGYPGTPSSEIIQTIGKVYRDDIYSEWSTNEKVAMDAAAGAAYSGRRSMVTTKQVGMNVLSDSLLYTVYTGAEAG</sequence>
<reference evidence="3" key="1">
    <citation type="journal article" date="2014" name="Front. Microbiol.">
        <title>High frequency of phylogenetically diverse reductive dehalogenase-homologous genes in deep subseafloor sedimentary metagenomes.</title>
        <authorList>
            <person name="Kawai M."/>
            <person name="Futagami T."/>
            <person name="Toyoda A."/>
            <person name="Takaki Y."/>
            <person name="Nishi S."/>
            <person name="Hori S."/>
            <person name="Arai W."/>
            <person name="Tsubouchi T."/>
            <person name="Morono Y."/>
            <person name="Uchiyama I."/>
            <person name="Ito T."/>
            <person name="Fujiyama A."/>
            <person name="Inagaki F."/>
            <person name="Takami H."/>
        </authorList>
    </citation>
    <scope>NUCLEOTIDE SEQUENCE</scope>
    <source>
        <strain evidence="3">Expedition CK06-06</strain>
    </source>
</reference>
<dbReference type="InterPro" id="IPR050722">
    <property type="entry name" value="Pyruvate:ferred/Flavod_OxRd"/>
</dbReference>
<dbReference type="GO" id="GO:0016491">
    <property type="term" value="F:oxidoreductase activity"/>
    <property type="evidence" value="ECO:0007669"/>
    <property type="project" value="UniProtKB-KW"/>
</dbReference>
<evidence type="ECO:0000256" key="1">
    <source>
        <dbReference type="ARBA" id="ARBA00023002"/>
    </source>
</evidence>
<proteinExistence type="predicted"/>
<comment type="caution">
    <text evidence="3">The sequence shown here is derived from an EMBL/GenBank/DDBJ whole genome shotgun (WGS) entry which is preliminary data.</text>
</comment>
<accession>X1D7K8</accession>
<dbReference type="Gene3D" id="3.40.50.970">
    <property type="match status" value="1"/>
</dbReference>
<feature type="domain" description="Pyruvate flavodoxin/ferredoxin oxidoreductase pyrimidine binding" evidence="2">
    <location>
        <begin position="14"/>
        <end position="90"/>
    </location>
</feature>
<dbReference type="PANTHER" id="PTHR32154">
    <property type="entry name" value="PYRUVATE-FLAVODOXIN OXIDOREDUCTASE-RELATED"/>
    <property type="match status" value="1"/>
</dbReference>
<organism evidence="3">
    <name type="scientific">marine sediment metagenome</name>
    <dbReference type="NCBI Taxonomy" id="412755"/>
    <lineage>
        <taxon>unclassified sequences</taxon>
        <taxon>metagenomes</taxon>
        <taxon>ecological metagenomes</taxon>
    </lineage>
</organism>
<protein>
    <recommendedName>
        <fullName evidence="2">Pyruvate flavodoxin/ferredoxin oxidoreductase pyrimidine binding domain-containing protein</fullName>
    </recommendedName>
</protein>
<evidence type="ECO:0000259" key="2">
    <source>
        <dbReference type="Pfam" id="PF01855"/>
    </source>
</evidence>
<name>X1D7K8_9ZZZZ</name>
<keyword evidence="1" id="KW-0560">Oxidoreductase</keyword>